<accession>X1U5C5</accession>
<dbReference type="SUPFAM" id="SSF52129">
    <property type="entry name" value="Caspase-like"/>
    <property type="match status" value="1"/>
</dbReference>
<reference evidence="3" key="1">
    <citation type="journal article" date="2014" name="Front. Microbiol.">
        <title>High frequency of phylogenetically diverse reductive dehalogenase-homologous genes in deep subseafloor sedimentary metagenomes.</title>
        <authorList>
            <person name="Kawai M."/>
            <person name="Futagami T."/>
            <person name="Toyoda A."/>
            <person name="Takaki Y."/>
            <person name="Nishi S."/>
            <person name="Hori S."/>
            <person name="Arai W."/>
            <person name="Tsubouchi T."/>
            <person name="Morono Y."/>
            <person name="Uchiyama I."/>
            <person name="Ito T."/>
            <person name="Fujiyama A."/>
            <person name="Inagaki F."/>
            <person name="Takami H."/>
        </authorList>
    </citation>
    <scope>NUCLEOTIDE SEQUENCE</scope>
    <source>
        <strain evidence="3">Expedition CK06-06</strain>
    </source>
</reference>
<organism evidence="3">
    <name type="scientific">marine sediment metagenome</name>
    <dbReference type="NCBI Taxonomy" id="412755"/>
    <lineage>
        <taxon>unclassified sequences</taxon>
        <taxon>metagenomes</taxon>
        <taxon>ecological metagenomes</taxon>
    </lineage>
</organism>
<dbReference type="InterPro" id="IPR029031">
    <property type="entry name" value="Gingipain_N_sf"/>
</dbReference>
<proteinExistence type="predicted"/>
<dbReference type="GO" id="GO:0006508">
    <property type="term" value="P:proteolysis"/>
    <property type="evidence" value="ECO:0007669"/>
    <property type="project" value="InterPro"/>
</dbReference>
<comment type="caution">
    <text evidence="3">The sequence shown here is derived from an EMBL/GenBank/DDBJ whole genome shotgun (WGS) entry which is preliminary data.</text>
</comment>
<keyword evidence="1" id="KW-0732">Signal</keyword>
<evidence type="ECO:0000256" key="1">
    <source>
        <dbReference type="ARBA" id="ARBA00022729"/>
    </source>
</evidence>
<dbReference type="Gene3D" id="3.40.50.10390">
    <property type="entry name" value="Gingipain r, domain 1"/>
    <property type="match status" value="1"/>
</dbReference>
<name>X1U5C5_9ZZZZ</name>
<protein>
    <recommendedName>
        <fullName evidence="2">Gingipain domain-containing protein</fullName>
    </recommendedName>
</protein>
<feature type="domain" description="Gingipain" evidence="2">
    <location>
        <begin position="193"/>
        <end position="257"/>
    </location>
</feature>
<evidence type="ECO:0000259" key="2">
    <source>
        <dbReference type="Pfam" id="PF01364"/>
    </source>
</evidence>
<feature type="non-terminal residue" evidence="3">
    <location>
        <position position="257"/>
    </location>
</feature>
<sequence>ADVVHPKASGSAMVTIGIFTIASSGTGPFRYQFSLGNNTYFSDTLDLGSQYTYPSLYLTGNTPISDDSSVLTMDIIRQPGTSTLLWAYFNSVDIEYDRLTDLEQSFHAFYRAGVDYSIKCTNVGSTPFVLDITDIRKPKMFYNYTVDNNTMMLSNSSDSFQLLYFSKSSLARSANLISGNPGNLSVQSEGCDYLFITHKDFYNAIMPLVDYRRGEYTTKVITVDDIYNDFSFGKYDPLAIKHFLYYTTNNWTTVPKY</sequence>
<dbReference type="AlphaFoldDB" id="X1U5C5"/>
<feature type="non-terminal residue" evidence="3">
    <location>
        <position position="1"/>
    </location>
</feature>
<dbReference type="Pfam" id="PF01364">
    <property type="entry name" value="Peptidase_C25"/>
    <property type="match status" value="1"/>
</dbReference>
<gene>
    <name evidence="3" type="ORF">S12H4_44056</name>
</gene>
<dbReference type="EMBL" id="BARW01027105">
    <property type="protein sequence ID" value="GAJ12773.1"/>
    <property type="molecule type" value="Genomic_DNA"/>
</dbReference>
<dbReference type="GO" id="GO:0008234">
    <property type="term" value="F:cysteine-type peptidase activity"/>
    <property type="evidence" value="ECO:0007669"/>
    <property type="project" value="InterPro"/>
</dbReference>
<dbReference type="InterPro" id="IPR029030">
    <property type="entry name" value="Caspase-like_dom_sf"/>
</dbReference>
<evidence type="ECO:0000313" key="3">
    <source>
        <dbReference type="EMBL" id="GAJ12773.1"/>
    </source>
</evidence>
<dbReference type="InterPro" id="IPR001769">
    <property type="entry name" value="Gingipain"/>
</dbReference>